<sequence length="61" mass="7233">MRLSSLLLYTILAKSKNPFKILADAEPRRRRGEAENSSCINWRYVLVKIRTYFRENPNADF</sequence>
<evidence type="ECO:0000313" key="1">
    <source>
        <dbReference type="EMBL" id="OIO08287.1"/>
    </source>
</evidence>
<proteinExistence type="predicted"/>
<evidence type="ECO:0000313" key="2">
    <source>
        <dbReference type="Proteomes" id="UP000183192"/>
    </source>
</evidence>
<dbReference type="Proteomes" id="UP000183192">
    <property type="component" value="Unassembled WGS sequence"/>
</dbReference>
<dbReference type="EMBL" id="MNUU01000017">
    <property type="protein sequence ID" value="OIO08287.1"/>
    <property type="molecule type" value="Genomic_DNA"/>
</dbReference>
<reference evidence="1 2" key="1">
    <citation type="journal article" date="2016" name="Environ. Microbiol.">
        <title>Genomic resolution of a cold subsurface aquifer community provides metabolic insights for novel microbes adapted to high CO concentrations.</title>
        <authorList>
            <person name="Probst A.J."/>
            <person name="Castelle C.J."/>
            <person name="Singh A."/>
            <person name="Brown C.T."/>
            <person name="Anantharaman K."/>
            <person name="Sharon I."/>
            <person name="Hug L.A."/>
            <person name="Burstein D."/>
            <person name="Emerson J.B."/>
            <person name="Thomas B.C."/>
            <person name="Banfield J.F."/>
        </authorList>
    </citation>
    <scope>NUCLEOTIDE SEQUENCE [LARGE SCALE GENOMIC DNA]</scope>
    <source>
        <strain evidence="1">CG1_02_37_44</strain>
    </source>
</reference>
<dbReference type="AlphaFoldDB" id="A0A1J4TDL1"/>
<organism evidence="1 2">
    <name type="scientific">Candidatus Falkowbacteria bacterium CG1_02_37_44</name>
    <dbReference type="NCBI Taxonomy" id="1805146"/>
    <lineage>
        <taxon>Bacteria</taxon>
        <taxon>Candidatus Falkowiibacteriota</taxon>
    </lineage>
</organism>
<comment type="caution">
    <text evidence="1">The sequence shown here is derived from an EMBL/GenBank/DDBJ whole genome shotgun (WGS) entry which is preliminary data.</text>
</comment>
<name>A0A1J4TDL1_9BACT</name>
<accession>A0A1J4TDL1</accession>
<gene>
    <name evidence="1" type="ORF">AUJ27_00955</name>
</gene>
<protein>
    <submittedName>
        <fullName evidence="1">Uncharacterized protein</fullName>
    </submittedName>
</protein>
<dbReference type="STRING" id="1805146.AUJ27_00955"/>